<reference evidence="2" key="1">
    <citation type="submission" date="2005-03" db="EMBL/GenBank/DDBJ databases">
        <title>Large-scale analysis of RIKEN Arabidopsis full-length (RAFL) cDNAs.</title>
        <authorList>
            <person name="Totoki Y."/>
            <person name="Seki M."/>
            <person name="Ishida J."/>
            <person name="Nakajima M."/>
            <person name="Enju A."/>
            <person name="Kamiya A."/>
            <person name="Narusaka M."/>
            <person name="Shin-i T."/>
            <person name="Nakagawa M."/>
            <person name="Sakamoto N."/>
            <person name="Oishi K."/>
            <person name="Kohara Y."/>
            <person name="Kobayashi M."/>
            <person name="Toyoda A."/>
            <person name="Sakaki Y."/>
            <person name="Sakurai T."/>
            <person name="Iida K."/>
            <person name="Akiyama K."/>
            <person name="Satou M."/>
            <person name="Toyoda T."/>
            <person name="Konagaya A."/>
            <person name="Carninci P."/>
            <person name="Kawai J."/>
            <person name="Hayashizaki Y."/>
            <person name="Shinozaki K."/>
        </authorList>
    </citation>
    <scope>NUCLEOTIDE SEQUENCE</scope>
</reference>
<accession>Q56XZ3</accession>
<feature type="region of interest" description="Disordered" evidence="1">
    <location>
        <begin position="1"/>
        <end position="46"/>
    </location>
</feature>
<protein>
    <submittedName>
        <fullName evidence="2">Uncharacterized protein</fullName>
    </submittedName>
</protein>
<dbReference type="AlphaFoldDB" id="Q56XZ3"/>
<name>Q56XZ3_ARATH</name>
<feature type="compositionally biased region" description="Low complexity" evidence="1">
    <location>
        <begin position="29"/>
        <end position="42"/>
    </location>
</feature>
<organism evidence="2">
    <name type="scientific">Arabidopsis thaliana</name>
    <name type="common">Mouse-ear cress</name>
    <dbReference type="NCBI Taxonomy" id="3702"/>
    <lineage>
        <taxon>Eukaryota</taxon>
        <taxon>Viridiplantae</taxon>
        <taxon>Streptophyta</taxon>
        <taxon>Embryophyta</taxon>
        <taxon>Tracheophyta</taxon>
        <taxon>Spermatophyta</taxon>
        <taxon>Magnoliopsida</taxon>
        <taxon>eudicotyledons</taxon>
        <taxon>Gunneridae</taxon>
        <taxon>Pentapetalae</taxon>
        <taxon>rosids</taxon>
        <taxon>malvids</taxon>
        <taxon>Brassicales</taxon>
        <taxon>Brassicaceae</taxon>
        <taxon>Camelineae</taxon>
        <taxon>Arabidopsis</taxon>
    </lineage>
</organism>
<proteinExistence type="evidence at transcript level"/>
<sequence>MMSREANPEDCNYQREEESVQELSIGGKRQVQGRAQEQQQQQQRERLNCRNGDATVELRPEKLSYRKVNRREEKKRWLHLLDRIGFDLVVVMMILEAARLM</sequence>
<evidence type="ECO:0000256" key="1">
    <source>
        <dbReference type="SAM" id="MobiDB-lite"/>
    </source>
</evidence>
<evidence type="ECO:0000313" key="2">
    <source>
        <dbReference type="EMBL" id="BAD94847.1"/>
    </source>
</evidence>
<dbReference type="EMBL" id="AK221530">
    <property type="protein sequence ID" value="BAD94847.1"/>
    <property type="molecule type" value="mRNA"/>
</dbReference>